<dbReference type="InterPro" id="IPR054502">
    <property type="entry name" value="bHLH-TF_ACT-like_plant"/>
</dbReference>
<dbReference type="eggNOG" id="ENOG502QT7W">
    <property type="taxonomic scope" value="Eukaryota"/>
</dbReference>
<evidence type="ECO:0000256" key="2">
    <source>
        <dbReference type="ARBA" id="ARBA00023015"/>
    </source>
</evidence>
<dbReference type="AlphaFoldDB" id="W9RSW9"/>
<feature type="compositionally biased region" description="Basic and acidic residues" evidence="7">
    <location>
        <begin position="231"/>
        <end position="244"/>
    </location>
</feature>
<keyword evidence="6" id="KW-0175">Coiled coil</keyword>
<evidence type="ECO:0000256" key="6">
    <source>
        <dbReference type="SAM" id="Coils"/>
    </source>
</evidence>
<gene>
    <name evidence="10" type="ORF">L484_017282</name>
</gene>
<feature type="region of interest" description="Disordered" evidence="7">
    <location>
        <begin position="220"/>
        <end position="251"/>
    </location>
</feature>
<dbReference type="EMBL" id="KE345571">
    <property type="protein sequence ID" value="EXC06816.1"/>
    <property type="molecule type" value="Genomic_DNA"/>
</dbReference>
<evidence type="ECO:0000256" key="5">
    <source>
        <dbReference type="ARBA" id="ARBA00023242"/>
    </source>
</evidence>
<feature type="coiled-coil region" evidence="6">
    <location>
        <begin position="499"/>
        <end position="526"/>
    </location>
</feature>
<evidence type="ECO:0000313" key="11">
    <source>
        <dbReference type="Proteomes" id="UP000030645"/>
    </source>
</evidence>
<dbReference type="PANTHER" id="PTHR46266">
    <property type="entry name" value="TRANSCRIPTION FACTOR TT8"/>
    <property type="match status" value="1"/>
</dbReference>
<keyword evidence="11" id="KW-1185">Reference proteome</keyword>
<dbReference type="KEGG" id="mnt:21400285"/>
<proteinExistence type="predicted"/>
<keyword evidence="5" id="KW-0539">Nucleus</keyword>
<evidence type="ECO:0000256" key="7">
    <source>
        <dbReference type="SAM" id="MobiDB-lite"/>
    </source>
</evidence>
<sequence>MANGDQNHEEVLEKMRKQLSVVVRSIHWSYAIFWSLSTTDEGVLEWREGYYNGDIKTRKAVQAMELTTDKIGLKRSEQLRELYKCLLEGETHQQAKRTSSPSSSVLSPEDLTDAEWYYLVCMSFVFSLGQSLPGQALANGKTIWLCNAQHADSKVFNRSLLAKSASIQTVVCFPHLDGVIEIGVTDLVLKDHNLLQHIKAALLDFSKPFCTTKSCYRTDNDDDDNDDDDKDQMSTKVDHEKDDPLNFENLSSPAEDIRCDQRGTDELNGNHEDFNMDSPDECSNGCDHNHQTEDSFMLEGTNGGASQVQSWHFMDDDIGNGVQHSMNSSDCKSEAFANHEKVVTCPGHEDLNRNCLRELQNFNHTKLRSLDLGADDDLHYKKTVTAILGGPTQLIELYCSQNCDRASSFAAWKKGLVDSYRPRIQQKMLKKILFSVPFMYQSSSLKSHKKVLGKDWLENLHNDCMGRHVKYKKSRESENLFALSSTIPSISKNDKAVILKDTNKYLKELEERVEELESCKHSVNNETKARKEYLEVVEQTSDNYDNKMNDNGRNSWMHKRKARDIDETDADLNRVVHNDGHPLDLKVSIKDQEVQIDIRCPYKEYILLDIMDAINDLHLNSYSVQSSNLDGVFTLTLKSKFRGTAIASVGMIKQALWKVAGKC</sequence>
<evidence type="ECO:0000256" key="4">
    <source>
        <dbReference type="ARBA" id="ARBA00023163"/>
    </source>
</evidence>
<evidence type="ECO:0000259" key="8">
    <source>
        <dbReference type="Pfam" id="PF14215"/>
    </source>
</evidence>
<dbReference type="STRING" id="981085.W9RSW9"/>
<comment type="subcellular location">
    <subcellularLocation>
        <location evidence="1">Nucleus</location>
    </subcellularLocation>
</comment>
<feature type="domain" description="Plant bHLH transcription factor ACT-like" evidence="9">
    <location>
        <begin position="584"/>
        <end position="660"/>
    </location>
</feature>
<dbReference type="GO" id="GO:0005634">
    <property type="term" value="C:nucleus"/>
    <property type="evidence" value="ECO:0007669"/>
    <property type="project" value="UniProtKB-SubCell"/>
</dbReference>
<dbReference type="InterPro" id="IPR036638">
    <property type="entry name" value="HLH_DNA-bd_sf"/>
</dbReference>
<protein>
    <submittedName>
        <fullName evidence="10">Uncharacterized protein</fullName>
    </submittedName>
</protein>
<evidence type="ECO:0000313" key="10">
    <source>
        <dbReference type="EMBL" id="EXC06816.1"/>
    </source>
</evidence>
<keyword evidence="2" id="KW-0805">Transcription regulation</keyword>
<dbReference type="Proteomes" id="UP000030645">
    <property type="component" value="Unassembled WGS sequence"/>
</dbReference>
<dbReference type="SUPFAM" id="SSF47459">
    <property type="entry name" value="HLH, helix-loop-helix DNA-binding domain"/>
    <property type="match status" value="1"/>
</dbReference>
<keyword evidence="3" id="KW-0010">Activator</keyword>
<dbReference type="OrthoDB" id="690068at2759"/>
<dbReference type="Pfam" id="PF14215">
    <property type="entry name" value="bHLH-MYC_N"/>
    <property type="match status" value="1"/>
</dbReference>
<evidence type="ECO:0000259" key="9">
    <source>
        <dbReference type="Pfam" id="PF22754"/>
    </source>
</evidence>
<organism evidence="10 11">
    <name type="scientific">Morus notabilis</name>
    <dbReference type="NCBI Taxonomy" id="981085"/>
    <lineage>
        <taxon>Eukaryota</taxon>
        <taxon>Viridiplantae</taxon>
        <taxon>Streptophyta</taxon>
        <taxon>Embryophyta</taxon>
        <taxon>Tracheophyta</taxon>
        <taxon>Spermatophyta</taxon>
        <taxon>Magnoliopsida</taxon>
        <taxon>eudicotyledons</taxon>
        <taxon>Gunneridae</taxon>
        <taxon>Pentapetalae</taxon>
        <taxon>rosids</taxon>
        <taxon>fabids</taxon>
        <taxon>Rosales</taxon>
        <taxon>Moraceae</taxon>
        <taxon>Moreae</taxon>
        <taxon>Morus</taxon>
    </lineage>
</organism>
<dbReference type="PANTHER" id="PTHR46266:SF1">
    <property type="entry name" value="TRANSCRIPTION FACTOR MYC1"/>
    <property type="match status" value="1"/>
</dbReference>
<dbReference type="GO" id="GO:0080090">
    <property type="term" value="P:regulation of primary metabolic process"/>
    <property type="evidence" value="ECO:0007669"/>
    <property type="project" value="UniProtKB-ARBA"/>
</dbReference>
<feature type="compositionally biased region" description="Acidic residues" evidence="7">
    <location>
        <begin position="220"/>
        <end position="230"/>
    </location>
</feature>
<accession>W9RSW9</accession>
<name>W9RSW9_9ROSA</name>
<reference evidence="11" key="1">
    <citation type="submission" date="2013-01" db="EMBL/GenBank/DDBJ databases">
        <title>Draft Genome Sequence of a Mulberry Tree, Morus notabilis C.K. Schneid.</title>
        <authorList>
            <person name="He N."/>
            <person name="Zhao S."/>
        </authorList>
    </citation>
    <scope>NUCLEOTIDE SEQUENCE</scope>
</reference>
<evidence type="ECO:0000256" key="1">
    <source>
        <dbReference type="ARBA" id="ARBA00004123"/>
    </source>
</evidence>
<evidence type="ECO:0000256" key="3">
    <source>
        <dbReference type="ARBA" id="ARBA00023159"/>
    </source>
</evidence>
<dbReference type="Gene3D" id="4.10.280.10">
    <property type="entry name" value="Helix-loop-helix DNA-binding domain"/>
    <property type="match status" value="1"/>
</dbReference>
<feature type="domain" description="Transcription factor MYC/MYB N-terminal" evidence="8">
    <location>
        <begin position="15"/>
        <end position="200"/>
    </location>
</feature>
<dbReference type="GO" id="GO:0046983">
    <property type="term" value="F:protein dimerization activity"/>
    <property type="evidence" value="ECO:0007669"/>
    <property type="project" value="InterPro"/>
</dbReference>
<keyword evidence="4" id="KW-0804">Transcription</keyword>
<dbReference type="InterPro" id="IPR025610">
    <property type="entry name" value="MYC/MYB_N"/>
</dbReference>
<dbReference type="Pfam" id="PF22754">
    <property type="entry name" value="bHLH-TF_ACT-like_plant"/>
    <property type="match status" value="1"/>
</dbReference>